<feature type="compositionally biased region" description="Polar residues" evidence="1">
    <location>
        <begin position="63"/>
        <end position="72"/>
    </location>
</feature>
<evidence type="ECO:0000313" key="2">
    <source>
        <dbReference type="EMBL" id="RPB01284.1"/>
    </source>
</evidence>
<reference evidence="2 3" key="1">
    <citation type="journal article" date="2018" name="Nat. Ecol. Evol.">
        <title>Pezizomycetes genomes reveal the molecular basis of ectomycorrhizal truffle lifestyle.</title>
        <authorList>
            <person name="Murat C."/>
            <person name="Payen T."/>
            <person name="Noel B."/>
            <person name="Kuo A."/>
            <person name="Morin E."/>
            <person name="Chen J."/>
            <person name="Kohler A."/>
            <person name="Krizsan K."/>
            <person name="Balestrini R."/>
            <person name="Da Silva C."/>
            <person name="Montanini B."/>
            <person name="Hainaut M."/>
            <person name="Levati E."/>
            <person name="Barry K.W."/>
            <person name="Belfiori B."/>
            <person name="Cichocki N."/>
            <person name="Clum A."/>
            <person name="Dockter R.B."/>
            <person name="Fauchery L."/>
            <person name="Guy J."/>
            <person name="Iotti M."/>
            <person name="Le Tacon F."/>
            <person name="Lindquist E.A."/>
            <person name="Lipzen A."/>
            <person name="Malagnac F."/>
            <person name="Mello A."/>
            <person name="Molinier V."/>
            <person name="Miyauchi S."/>
            <person name="Poulain J."/>
            <person name="Riccioni C."/>
            <person name="Rubini A."/>
            <person name="Sitrit Y."/>
            <person name="Splivallo R."/>
            <person name="Traeger S."/>
            <person name="Wang M."/>
            <person name="Zifcakova L."/>
            <person name="Wipf D."/>
            <person name="Zambonelli A."/>
            <person name="Paolocci F."/>
            <person name="Nowrousian M."/>
            <person name="Ottonello S."/>
            <person name="Baldrian P."/>
            <person name="Spatafora J.W."/>
            <person name="Henrissat B."/>
            <person name="Nagy L.G."/>
            <person name="Aury J.M."/>
            <person name="Wincker P."/>
            <person name="Grigoriev I.V."/>
            <person name="Bonfante P."/>
            <person name="Martin F.M."/>
        </authorList>
    </citation>
    <scope>NUCLEOTIDE SEQUENCE [LARGE SCALE GENOMIC DNA]</scope>
    <source>
        <strain evidence="2 3">120613-1</strain>
    </source>
</reference>
<feature type="region of interest" description="Disordered" evidence="1">
    <location>
        <begin position="62"/>
        <end position="83"/>
    </location>
</feature>
<dbReference type="EMBL" id="ML120374">
    <property type="protein sequence ID" value="RPB01284.1"/>
    <property type="molecule type" value="Genomic_DNA"/>
</dbReference>
<sequence length="83" mass="9444">MDYSNKSKNLCFIRYGCYTSRSLISNWCSSSNSKFMDQNTSLSAQPYSLGTSTRKCLEDLETENQSMSSVSRNNREYGKLEGN</sequence>
<evidence type="ECO:0000256" key="1">
    <source>
        <dbReference type="SAM" id="MobiDB-lite"/>
    </source>
</evidence>
<proteinExistence type="predicted"/>
<dbReference type="Proteomes" id="UP000276215">
    <property type="component" value="Unassembled WGS sequence"/>
</dbReference>
<organism evidence="2 3">
    <name type="scientific">Choiromyces venosus 120613-1</name>
    <dbReference type="NCBI Taxonomy" id="1336337"/>
    <lineage>
        <taxon>Eukaryota</taxon>
        <taxon>Fungi</taxon>
        <taxon>Dikarya</taxon>
        <taxon>Ascomycota</taxon>
        <taxon>Pezizomycotina</taxon>
        <taxon>Pezizomycetes</taxon>
        <taxon>Pezizales</taxon>
        <taxon>Tuberaceae</taxon>
        <taxon>Choiromyces</taxon>
    </lineage>
</organism>
<feature type="compositionally biased region" description="Basic and acidic residues" evidence="1">
    <location>
        <begin position="73"/>
        <end position="83"/>
    </location>
</feature>
<name>A0A3N4JSG3_9PEZI</name>
<keyword evidence="3" id="KW-1185">Reference proteome</keyword>
<accession>A0A3N4JSG3</accession>
<evidence type="ECO:0000313" key="3">
    <source>
        <dbReference type="Proteomes" id="UP000276215"/>
    </source>
</evidence>
<protein>
    <submittedName>
        <fullName evidence="2">Uncharacterized protein</fullName>
    </submittedName>
</protein>
<gene>
    <name evidence="2" type="ORF">L873DRAFT_671692</name>
</gene>
<dbReference type="AlphaFoldDB" id="A0A3N4JSG3"/>